<evidence type="ECO:0000313" key="4">
    <source>
        <dbReference type="EMBL" id="TCV89204.1"/>
    </source>
</evidence>
<dbReference type="Pfam" id="PF13600">
    <property type="entry name" value="DUF4140"/>
    <property type="match status" value="1"/>
</dbReference>
<organism evidence="4 6">
    <name type="scientific">Testudinibacter aquarius</name>
    <dbReference type="NCBI Taxonomy" id="1524974"/>
    <lineage>
        <taxon>Bacteria</taxon>
        <taxon>Pseudomonadati</taxon>
        <taxon>Pseudomonadota</taxon>
        <taxon>Gammaproteobacteria</taxon>
        <taxon>Pasteurellales</taxon>
        <taxon>Pasteurellaceae</taxon>
        <taxon>Testudinibacter</taxon>
    </lineage>
</organism>
<keyword evidence="1" id="KW-0175">Coiled coil</keyword>
<reference evidence="5 7" key="2">
    <citation type="submission" date="2019-05" db="EMBL/GenBank/DDBJ databases">
        <title>Pasteurellaceae isolates from reptiles.</title>
        <authorList>
            <person name="Bojesen A.M."/>
            <person name="Lund E."/>
        </authorList>
    </citation>
    <scope>NUCLEOTIDE SEQUENCE [LARGE SCALE GENOMIC DNA]</scope>
    <source>
        <strain evidence="5 7">ELNT2x</strain>
    </source>
</reference>
<dbReference type="NCBIfam" id="TIGR02231">
    <property type="entry name" value="mucoidy inhibitor MuiA family protein"/>
    <property type="match status" value="1"/>
</dbReference>
<evidence type="ECO:0000259" key="2">
    <source>
        <dbReference type="Pfam" id="PF13598"/>
    </source>
</evidence>
<sequence length="555" mass="61624">MHIKNLSGLQKTALGISTFCFSSIFFSTMGFSASAKAEIKQIESQINQVTLYQQQAKVERHAEIELSKGQHELVFSALPQYLDEASLQFNANGNSPLTVLSIDSELQAAEQHSGSVLRDLQQQITAQQAIVQQHQDKLAELDNQFNLLQLLQQSRLNSDTQQSFEDFSRLQQFSRTSYTQLSAEKRTTQTELEAQQQKLAQLEQNYQRLGGEQQNMQRLVRVQIQAATDGKQQLSLAYNIFNASWQPQYQLNYNSKNNQLDLQYGAKIQQNSGEDWSNVKLILSSARQVEVGNVPEISPWLIDFYQPQPLAITQAAKDKKLSLQGLDQAETAIQAELTMAAAPQTAEVESGIVASSFTLPSAVSIASQQGNQSVIIAGTSQEAKAEYAFYPEFQDNILITVSGQNQQDYPLLGGTLRTAYDGKIVGSGYLPTLLPGEAFTQLIGEDQTISVKAEPVKRSQESGGLINKTNKIRLETGYTLQNNRTESVDVVVYDRLPQAVNQAIKVNILAPDTKAVTIDDNGRYQQKITLAPNSKQTINKIFTLEYPQDQMLSGL</sequence>
<evidence type="ECO:0000313" key="6">
    <source>
        <dbReference type="Proteomes" id="UP000294619"/>
    </source>
</evidence>
<accession>A0A4R3YEC0</accession>
<dbReference type="PANTHER" id="PTHR31005">
    <property type="entry name" value="DUF4139 DOMAIN-CONTAINING PROTEIN"/>
    <property type="match status" value="1"/>
</dbReference>
<keyword evidence="7" id="KW-1185">Reference proteome</keyword>
<comment type="caution">
    <text evidence="4">The sequence shown here is derived from an EMBL/GenBank/DDBJ whole genome shotgun (WGS) entry which is preliminary data.</text>
</comment>
<proteinExistence type="predicted"/>
<evidence type="ECO:0000313" key="5">
    <source>
        <dbReference type="EMBL" id="TNG93271.1"/>
    </source>
</evidence>
<evidence type="ECO:0000256" key="1">
    <source>
        <dbReference type="SAM" id="Coils"/>
    </source>
</evidence>
<dbReference type="InterPro" id="IPR011935">
    <property type="entry name" value="CHP02231"/>
</dbReference>
<dbReference type="RefSeq" id="WP_132964945.1">
    <property type="nucleotide sequence ID" value="NZ_LEKL01000019.1"/>
</dbReference>
<dbReference type="InterPro" id="IPR025554">
    <property type="entry name" value="DUF4140"/>
</dbReference>
<dbReference type="AlphaFoldDB" id="A0A4R3YEC0"/>
<protein>
    <submittedName>
        <fullName evidence="5">Mucoidy inhibitor MuiA family protein</fullName>
    </submittedName>
    <submittedName>
        <fullName evidence="4">Uncharacterized protein (TIGR02231 family)</fullName>
    </submittedName>
</protein>
<feature type="domain" description="DUF4140" evidence="3">
    <location>
        <begin position="49"/>
        <end position="148"/>
    </location>
</feature>
<dbReference type="Proteomes" id="UP000305526">
    <property type="component" value="Unassembled WGS sequence"/>
</dbReference>
<feature type="domain" description="DUF4139" evidence="2">
    <location>
        <begin position="234"/>
        <end position="548"/>
    </location>
</feature>
<dbReference type="EMBL" id="SMCP01000002">
    <property type="protein sequence ID" value="TCV89204.1"/>
    <property type="molecule type" value="Genomic_DNA"/>
</dbReference>
<dbReference type="Proteomes" id="UP000294619">
    <property type="component" value="Unassembled WGS sequence"/>
</dbReference>
<dbReference type="Pfam" id="PF13598">
    <property type="entry name" value="DUF4139"/>
    <property type="match status" value="1"/>
</dbReference>
<dbReference type="InterPro" id="IPR037291">
    <property type="entry name" value="DUF4139"/>
</dbReference>
<feature type="coiled-coil region" evidence="1">
    <location>
        <begin position="178"/>
        <end position="219"/>
    </location>
</feature>
<reference evidence="4 6" key="1">
    <citation type="submission" date="2019-03" db="EMBL/GenBank/DDBJ databases">
        <title>Genomic Encyclopedia of Type Strains, Phase IV (KMG-IV): sequencing the most valuable type-strain genomes for metagenomic binning, comparative biology and taxonomic classification.</title>
        <authorList>
            <person name="Goeker M."/>
        </authorList>
    </citation>
    <scope>NUCLEOTIDE SEQUENCE [LARGE SCALE GENOMIC DNA]</scope>
    <source>
        <strain evidence="4 6">DSM 28140</strain>
    </source>
</reference>
<dbReference type="PANTHER" id="PTHR31005:SF8">
    <property type="entry name" value="DUF4139 DOMAIN-CONTAINING PROTEIN"/>
    <property type="match status" value="1"/>
</dbReference>
<feature type="coiled-coil region" evidence="1">
    <location>
        <begin position="117"/>
        <end position="151"/>
    </location>
</feature>
<dbReference type="EMBL" id="VDGV01000009">
    <property type="protein sequence ID" value="TNG93271.1"/>
    <property type="molecule type" value="Genomic_DNA"/>
</dbReference>
<evidence type="ECO:0000313" key="7">
    <source>
        <dbReference type="Proteomes" id="UP000305526"/>
    </source>
</evidence>
<gene>
    <name evidence="4" type="ORF">EDC16_10281</name>
    <name evidence="5" type="ORF">FHQ21_01395</name>
</gene>
<evidence type="ECO:0000259" key="3">
    <source>
        <dbReference type="Pfam" id="PF13600"/>
    </source>
</evidence>
<name>A0A4R3YEC0_9PAST</name>